<dbReference type="Gene3D" id="2.170.120.40">
    <property type="entry name" value="YbbR-like domain"/>
    <property type="match status" value="1"/>
</dbReference>
<reference evidence="1 2" key="1">
    <citation type="submission" date="2016-11" db="EMBL/GenBank/DDBJ databases">
        <title>Trade-off between light-utilization and light-protection in marine flavobacteria.</title>
        <authorList>
            <person name="Kumagai Y."/>
        </authorList>
    </citation>
    <scope>NUCLEOTIDE SEQUENCE [LARGE SCALE GENOMIC DNA]</scope>
    <source>
        <strain evidence="1 2">NBRC 107741</strain>
    </source>
</reference>
<protein>
    <recommendedName>
        <fullName evidence="3">YbbR-like domain-containing protein</fullName>
    </recommendedName>
</protein>
<comment type="caution">
    <text evidence="1">The sequence shown here is derived from an EMBL/GenBank/DDBJ whole genome shotgun (WGS) entry which is preliminary data.</text>
</comment>
<dbReference type="RefSeq" id="WP_104811951.1">
    <property type="nucleotide sequence ID" value="NZ_MQUB01000001.1"/>
</dbReference>
<dbReference type="InterPro" id="IPR012505">
    <property type="entry name" value="YbbR"/>
</dbReference>
<evidence type="ECO:0000313" key="1">
    <source>
        <dbReference type="EMBL" id="PQB04027.1"/>
    </source>
</evidence>
<evidence type="ECO:0008006" key="3">
    <source>
        <dbReference type="Google" id="ProtNLM"/>
    </source>
</evidence>
<dbReference type="Pfam" id="PF07949">
    <property type="entry name" value="YbbR"/>
    <property type="match status" value="1"/>
</dbReference>
<dbReference type="AlphaFoldDB" id="A0A2S7KN19"/>
<dbReference type="InterPro" id="IPR053154">
    <property type="entry name" value="c-di-AMP_regulator"/>
</dbReference>
<dbReference type="OrthoDB" id="1150187at2"/>
<dbReference type="PANTHER" id="PTHR37804:SF1">
    <property type="entry name" value="CDAA REGULATORY PROTEIN CDAR"/>
    <property type="match status" value="1"/>
</dbReference>
<keyword evidence="2" id="KW-1185">Reference proteome</keyword>
<dbReference type="EMBL" id="MQUB01000001">
    <property type="protein sequence ID" value="PQB04027.1"/>
    <property type="molecule type" value="Genomic_DNA"/>
</dbReference>
<sequence>MSESSQFKKSRPRIFFLFLLLSFVFWMMARSSRENSSRMELALAYENVPENSTVSAVAPQFLVAEIRTTGFQSLFYKLKSPELKINVGVYAAPEDTLVVIGKEELRQMIGRQLGQDGELRYLAGEDLTIPLERIIRKRLPIVADIQLAFEKGFRPIGQPNVQPDSVTLTGPQKLMESIQEVRTQPIEGENINSNVQRNSQFVLPAGLQSDYSSQEVTVELNVSEFIEKQIQISPQIINLPPETEIRLIPETVKVTFDISVDQFNAVGPDDFVVICDFNERNDQENFMIPRIDQYPEMVQRVELADKKIDYLIFK</sequence>
<organism evidence="1 2">
    <name type="scientific">Aureitalea marina</name>
    <dbReference type="NCBI Taxonomy" id="930804"/>
    <lineage>
        <taxon>Bacteria</taxon>
        <taxon>Pseudomonadati</taxon>
        <taxon>Bacteroidota</taxon>
        <taxon>Flavobacteriia</taxon>
        <taxon>Flavobacteriales</taxon>
        <taxon>Flavobacteriaceae</taxon>
        <taxon>Aureitalea</taxon>
    </lineage>
</organism>
<name>A0A2S7KN19_9FLAO</name>
<evidence type="ECO:0000313" key="2">
    <source>
        <dbReference type="Proteomes" id="UP000239800"/>
    </source>
</evidence>
<dbReference type="Proteomes" id="UP000239800">
    <property type="component" value="Unassembled WGS sequence"/>
</dbReference>
<dbReference type="PANTHER" id="PTHR37804">
    <property type="entry name" value="CDAA REGULATORY PROTEIN CDAR"/>
    <property type="match status" value="1"/>
</dbReference>
<gene>
    <name evidence="1" type="ORF">BST85_03260</name>
</gene>
<accession>A0A2S7KN19</accession>
<proteinExistence type="predicted"/>